<dbReference type="Proteomes" id="UP001589590">
    <property type="component" value="Unassembled WGS sequence"/>
</dbReference>
<comment type="cofactor">
    <cofactor evidence="1">
        <name>Ca(2+)</name>
        <dbReference type="ChEBI" id="CHEBI:29108"/>
    </cofactor>
</comment>
<keyword evidence="10" id="KW-1185">Reference proteome</keyword>
<accession>A0ABV5H1C0</accession>
<dbReference type="EC" id="5.1.3.3" evidence="8"/>
<dbReference type="PANTHER" id="PTHR10091:SF0">
    <property type="entry name" value="GALACTOSE MUTAROTASE"/>
    <property type="match status" value="1"/>
</dbReference>
<dbReference type="InterPro" id="IPR014718">
    <property type="entry name" value="GH-type_carb-bd"/>
</dbReference>
<gene>
    <name evidence="9" type="ORF">ACFFU1_10165</name>
</gene>
<evidence type="ECO:0000256" key="7">
    <source>
        <dbReference type="ARBA" id="ARBA00023277"/>
    </source>
</evidence>
<dbReference type="PIRSF" id="PIRSF005096">
    <property type="entry name" value="GALM"/>
    <property type="match status" value="1"/>
</dbReference>
<sequence>MMKATKYSLYFILVFSFFLVNVQCKNNEKIKVNVVVKPESEKLVKISKEHFGKTTDSISVDKYILKNNLGMKISIITYGGIITSWTAPDKNGNYQDIVLGYETLENYEKETPYFGALIGRFGNRIAKGEFSLDGTKYTLATNDGENHLHGGDKGFDKVVWMAKEKQTDSTASLILHYLSKDMEEGYPGNLETTVTYTLNNNNELYVGYKATTDKKTIINLTQHSYFNLSGDFSKTILDHEISINANQFIPVNETLIPTGELRDVTNTPFDFKAAKTIGKDINAKNDQLKKGLGYDHCWVLNNQNSGIRLAAMAHEVKSGRVLEVFTDEPGIQLYSGNFLDGTLPSKQGGTYNYRSGFCLETQHYPDAPNQKSFPSVVLSPGETYTSNTLFKFSVKGQ</sequence>
<dbReference type="RefSeq" id="WP_336622111.1">
    <property type="nucleotide sequence ID" value="NZ_JAUFQP010000016.1"/>
</dbReference>
<comment type="subunit">
    <text evidence="4">Monomer.</text>
</comment>
<dbReference type="CDD" id="cd09019">
    <property type="entry name" value="galactose_mutarotase_like"/>
    <property type="match status" value="1"/>
</dbReference>
<evidence type="ECO:0000256" key="2">
    <source>
        <dbReference type="ARBA" id="ARBA00005028"/>
    </source>
</evidence>
<proteinExistence type="inferred from homology"/>
<comment type="pathway">
    <text evidence="2 8">Carbohydrate metabolism; hexose metabolism.</text>
</comment>
<comment type="similarity">
    <text evidence="3 8">Belongs to the aldose epimerase family.</text>
</comment>
<evidence type="ECO:0000313" key="10">
    <source>
        <dbReference type="Proteomes" id="UP001589590"/>
    </source>
</evidence>
<keyword evidence="6 8" id="KW-0413">Isomerase</keyword>
<dbReference type="SUPFAM" id="SSF74650">
    <property type="entry name" value="Galactose mutarotase-like"/>
    <property type="match status" value="1"/>
</dbReference>
<evidence type="ECO:0000256" key="8">
    <source>
        <dbReference type="PIRNR" id="PIRNR005096"/>
    </source>
</evidence>
<name>A0ABV5H1C0_9FLAO</name>
<comment type="catalytic activity">
    <reaction evidence="8">
        <text>alpha-D-glucose = beta-D-glucose</text>
        <dbReference type="Rhea" id="RHEA:10264"/>
        <dbReference type="ChEBI" id="CHEBI:15903"/>
        <dbReference type="ChEBI" id="CHEBI:17925"/>
        <dbReference type="EC" id="5.1.3.3"/>
    </reaction>
</comment>
<comment type="caution">
    <text evidence="9">The sequence shown here is derived from an EMBL/GenBank/DDBJ whole genome shotgun (WGS) entry which is preliminary data.</text>
</comment>
<evidence type="ECO:0000256" key="6">
    <source>
        <dbReference type="ARBA" id="ARBA00023235"/>
    </source>
</evidence>
<keyword evidence="5" id="KW-0106">Calcium</keyword>
<dbReference type="InterPro" id="IPR011013">
    <property type="entry name" value="Gal_mutarotase_sf_dom"/>
</dbReference>
<dbReference type="GO" id="GO:0016853">
    <property type="term" value="F:isomerase activity"/>
    <property type="evidence" value="ECO:0007669"/>
    <property type="project" value="UniProtKB-KW"/>
</dbReference>
<evidence type="ECO:0000256" key="1">
    <source>
        <dbReference type="ARBA" id="ARBA00001913"/>
    </source>
</evidence>
<organism evidence="9 10">
    <name type="scientific">Algibacter miyuki</name>
    <dbReference type="NCBI Taxonomy" id="1306933"/>
    <lineage>
        <taxon>Bacteria</taxon>
        <taxon>Pseudomonadati</taxon>
        <taxon>Bacteroidota</taxon>
        <taxon>Flavobacteriia</taxon>
        <taxon>Flavobacteriales</taxon>
        <taxon>Flavobacteriaceae</taxon>
        <taxon>Algibacter</taxon>
    </lineage>
</organism>
<dbReference type="NCBIfam" id="NF008277">
    <property type="entry name" value="PRK11055.1"/>
    <property type="match status" value="1"/>
</dbReference>
<dbReference type="InterPro" id="IPR015443">
    <property type="entry name" value="Aldose_1-epimerase"/>
</dbReference>
<evidence type="ECO:0000313" key="9">
    <source>
        <dbReference type="EMBL" id="MFB9105266.1"/>
    </source>
</evidence>
<dbReference type="Gene3D" id="2.70.98.10">
    <property type="match status" value="1"/>
</dbReference>
<keyword evidence="7 8" id="KW-0119">Carbohydrate metabolism</keyword>
<dbReference type="Pfam" id="PF01263">
    <property type="entry name" value="Aldose_epim"/>
    <property type="match status" value="1"/>
</dbReference>
<evidence type="ECO:0000256" key="5">
    <source>
        <dbReference type="ARBA" id="ARBA00022837"/>
    </source>
</evidence>
<reference evidence="9 10" key="1">
    <citation type="submission" date="2024-09" db="EMBL/GenBank/DDBJ databases">
        <authorList>
            <person name="Sun Q."/>
            <person name="Mori K."/>
        </authorList>
    </citation>
    <scope>NUCLEOTIDE SEQUENCE [LARGE SCALE GENOMIC DNA]</scope>
    <source>
        <strain evidence="9 10">CECT 8300</strain>
    </source>
</reference>
<dbReference type="InterPro" id="IPR047215">
    <property type="entry name" value="Galactose_mutarotase-like"/>
</dbReference>
<evidence type="ECO:0000256" key="4">
    <source>
        <dbReference type="ARBA" id="ARBA00011245"/>
    </source>
</evidence>
<dbReference type="InterPro" id="IPR008183">
    <property type="entry name" value="Aldose_1/G6P_1-epimerase"/>
</dbReference>
<evidence type="ECO:0000256" key="3">
    <source>
        <dbReference type="ARBA" id="ARBA00006206"/>
    </source>
</evidence>
<protein>
    <recommendedName>
        <fullName evidence="8">Aldose 1-epimerase</fullName>
        <ecNumber evidence="8">5.1.3.3</ecNumber>
    </recommendedName>
</protein>
<dbReference type="EMBL" id="JBHMFA010000006">
    <property type="protein sequence ID" value="MFB9105266.1"/>
    <property type="molecule type" value="Genomic_DNA"/>
</dbReference>
<dbReference type="PANTHER" id="PTHR10091">
    <property type="entry name" value="ALDOSE-1-EPIMERASE"/>
    <property type="match status" value="1"/>
</dbReference>